<name>A0A644UKU3_9ZZZZ</name>
<comment type="caution">
    <text evidence="1">The sequence shown here is derived from an EMBL/GenBank/DDBJ whole genome shotgun (WGS) entry which is preliminary data.</text>
</comment>
<proteinExistence type="predicted"/>
<dbReference type="EMBL" id="VSSQ01000127">
    <property type="protein sequence ID" value="MPL79521.1"/>
    <property type="molecule type" value="Genomic_DNA"/>
</dbReference>
<evidence type="ECO:0000313" key="1">
    <source>
        <dbReference type="EMBL" id="MPL79521.1"/>
    </source>
</evidence>
<dbReference type="AlphaFoldDB" id="A0A644UKU3"/>
<organism evidence="1">
    <name type="scientific">bioreactor metagenome</name>
    <dbReference type="NCBI Taxonomy" id="1076179"/>
    <lineage>
        <taxon>unclassified sequences</taxon>
        <taxon>metagenomes</taxon>
        <taxon>ecological metagenomes</taxon>
    </lineage>
</organism>
<sequence>MAVKIFELVETLEFVSDIDGEKDCLMAQQGPHWFNIDVPKGSGLKAGDKVRVIIERAE</sequence>
<gene>
    <name evidence="1" type="ORF">SDC9_25403</name>
</gene>
<accession>A0A644UKU3</accession>
<reference evidence="1" key="1">
    <citation type="submission" date="2019-08" db="EMBL/GenBank/DDBJ databases">
        <authorList>
            <person name="Kucharzyk K."/>
            <person name="Murdoch R.W."/>
            <person name="Higgins S."/>
            <person name="Loffler F."/>
        </authorList>
    </citation>
    <scope>NUCLEOTIDE SEQUENCE</scope>
</reference>
<protein>
    <submittedName>
        <fullName evidence="1">Uncharacterized protein</fullName>
    </submittedName>
</protein>